<evidence type="ECO:0000313" key="3">
    <source>
        <dbReference type="EMBL" id="KAG0688169.1"/>
    </source>
</evidence>
<comment type="caution">
    <text evidence="3">The sequence shown here is derived from an EMBL/GenBank/DDBJ whole genome shotgun (WGS) entry which is preliminary data.</text>
</comment>
<keyword evidence="4" id="KW-1185">Reference proteome</keyword>
<dbReference type="InterPro" id="IPR001878">
    <property type="entry name" value="Znf_CCHC"/>
</dbReference>
<dbReference type="OrthoDB" id="4069967at2759"/>
<organism evidence="3 4">
    <name type="scientific">Pichia californica</name>
    <dbReference type="NCBI Taxonomy" id="460514"/>
    <lineage>
        <taxon>Eukaryota</taxon>
        <taxon>Fungi</taxon>
        <taxon>Dikarya</taxon>
        <taxon>Ascomycota</taxon>
        <taxon>Saccharomycotina</taxon>
        <taxon>Pichiomycetes</taxon>
        <taxon>Pichiales</taxon>
        <taxon>Pichiaceae</taxon>
        <taxon>Pichia</taxon>
    </lineage>
</organism>
<feature type="domain" description="CCHC-type" evidence="2">
    <location>
        <begin position="134"/>
        <end position="149"/>
    </location>
</feature>
<sequence length="155" mass="17873">MSNTDLEKQIKELNNKISELALMVSLKTKEMDEIEKNYSKRLNSINDYFSKVRKSLAIEECEGTIKDTEFIDKIQALNVNKEDCIIIPTKIIRIVPFEKNAITSIENSTEKDINVVPFSVSKDPSHSRRKKISCSYCNEKGHKRSQCPKILYNEV</sequence>
<gene>
    <name evidence="3" type="ORF">C6P40_001320</name>
</gene>
<dbReference type="GO" id="GO:0008270">
    <property type="term" value="F:zinc ion binding"/>
    <property type="evidence" value="ECO:0007669"/>
    <property type="project" value="UniProtKB-KW"/>
</dbReference>
<evidence type="ECO:0000313" key="4">
    <source>
        <dbReference type="Proteomes" id="UP000697127"/>
    </source>
</evidence>
<dbReference type="SUPFAM" id="SSF57756">
    <property type="entry name" value="Retrovirus zinc finger-like domains"/>
    <property type="match status" value="1"/>
</dbReference>
<evidence type="ECO:0000259" key="2">
    <source>
        <dbReference type="PROSITE" id="PS50158"/>
    </source>
</evidence>
<proteinExistence type="predicted"/>
<reference evidence="3" key="1">
    <citation type="submission" date="2020-11" db="EMBL/GenBank/DDBJ databases">
        <title>Kefir isolates.</title>
        <authorList>
            <person name="Marcisauskas S."/>
            <person name="Kim Y."/>
            <person name="Blasche S."/>
        </authorList>
    </citation>
    <scope>NUCLEOTIDE SEQUENCE</scope>
    <source>
        <strain evidence="3">Olga-1</strain>
    </source>
</reference>
<keyword evidence="1" id="KW-0479">Metal-binding</keyword>
<keyword evidence="1" id="KW-0862">Zinc</keyword>
<dbReference type="GO" id="GO:0003676">
    <property type="term" value="F:nucleic acid binding"/>
    <property type="evidence" value="ECO:0007669"/>
    <property type="project" value="InterPro"/>
</dbReference>
<dbReference type="Pfam" id="PF16588">
    <property type="entry name" value="zf-C2H2_10"/>
    <property type="match status" value="1"/>
</dbReference>
<accession>A0A9P6WJW0</accession>
<evidence type="ECO:0000256" key="1">
    <source>
        <dbReference type="PROSITE-ProRule" id="PRU00047"/>
    </source>
</evidence>
<dbReference type="AlphaFoldDB" id="A0A9P6WJW0"/>
<name>A0A9P6WJW0_9ASCO</name>
<protein>
    <recommendedName>
        <fullName evidence="2">CCHC-type domain-containing protein</fullName>
    </recommendedName>
</protein>
<dbReference type="InterPro" id="IPR036875">
    <property type="entry name" value="Znf_CCHC_sf"/>
</dbReference>
<dbReference type="EMBL" id="PUHW01000176">
    <property type="protein sequence ID" value="KAG0688169.1"/>
    <property type="molecule type" value="Genomic_DNA"/>
</dbReference>
<dbReference type="Gene3D" id="4.10.60.10">
    <property type="entry name" value="Zinc finger, CCHC-type"/>
    <property type="match status" value="1"/>
</dbReference>
<dbReference type="Proteomes" id="UP000697127">
    <property type="component" value="Unassembled WGS sequence"/>
</dbReference>
<dbReference type="PROSITE" id="PS50158">
    <property type="entry name" value="ZF_CCHC"/>
    <property type="match status" value="1"/>
</dbReference>
<keyword evidence="1" id="KW-0863">Zinc-finger</keyword>